<evidence type="ECO:0000256" key="8">
    <source>
        <dbReference type="ARBA" id="ARBA00022989"/>
    </source>
</evidence>
<dbReference type="PANTHER" id="PTHR12428:SF65">
    <property type="entry name" value="CYTOCHROME C OXIDASE ASSEMBLY PROTEIN COX18, MITOCHONDRIAL"/>
    <property type="match status" value="1"/>
</dbReference>
<evidence type="ECO:0000256" key="4">
    <source>
        <dbReference type="ARBA" id="ARBA00022448"/>
    </source>
</evidence>
<evidence type="ECO:0000256" key="11">
    <source>
        <dbReference type="ARBA" id="ARBA00033245"/>
    </source>
</evidence>
<protein>
    <recommendedName>
        <fullName evidence="3 13">Membrane protein insertase YidC</fullName>
    </recommendedName>
    <alternativeName>
        <fullName evidence="12 13">Foldase YidC</fullName>
    </alternativeName>
    <alternativeName>
        <fullName evidence="11 13">Membrane integrase YidC</fullName>
    </alternativeName>
    <alternativeName>
        <fullName evidence="13">Membrane protein YidC</fullName>
    </alternativeName>
</protein>
<dbReference type="InterPro" id="IPR038221">
    <property type="entry name" value="YidC_periplasmic_sf"/>
</dbReference>
<feature type="transmembrane region" description="Helical" evidence="13">
    <location>
        <begin position="332"/>
        <end position="353"/>
    </location>
</feature>
<dbReference type="Pfam" id="PF14849">
    <property type="entry name" value="YidC_periplas"/>
    <property type="match status" value="1"/>
</dbReference>
<keyword evidence="7 13" id="KW-0653">Protein transport</keyword>
<dbReference type="Pfam" id="PF02096">
    <property type="entry name" value="60KD_IMP"/>
    <property type="match status" value="1"/>
</dbReference>
<comment type="function">
    <text evidence="13">Required for the insertion and/or proper folding and/or complex formation of integral membrane proteins into the membrane. Involved in integration of membrane proteins that insert both dependently and independently of the Sec translocase complex, as well as at least some lipoproteins. Aids folding of multispanning membrane proteins.</text>
</comment>
<keyword evidence="17" id="KW-1185">Reference proteome</keyword>
<reference evidence="16 17" key="1">
    <citation type="submission" date="2015-02" db="EMBL/GenBank/DDBJ databases">
        <title>Genome Sequencing of Rickettsiales.</title>
        <authorList>
            <person name="Daugherty S.C."/>
            <person name="Su Q."/>
            <person name="Abolude K."/>
            <person name="Beier-Sexton M."/>
            <person name="Carlyon J.A."/>
            <person name="Carter R."/>
            <person name="Day N.P."/>
            <person name="Dumler S.J."/>
            <person name="Dyachenko V."/>
            <person name="Godinez A."/>
            <person name="Kurtti T.J."/>
            <person name="Lichay M."/>
            <person name="Mullins K.E."/>
            <person name="Ott S."/>
            <person name="Pappas-Brown V."/>
            <person name="Paris D.H."/>
            <person name="Patel P."/>
            <person name="Richards A.L."/>
            <person name="Sadzewicz L."/>
            <person name="Sears K."/>
            <person name="Seidman D."/>
            <person name="Sengamalay N."/>
            <person name="Stenos J."/>
            <person name="Tallon L.J."/>
            <person name="Vincent G."/>
            <person name="Fraser C.M."/>
            <person name="Munderloh U."/>
            <person name="Dunning-Hotopp J.C."/>
        </authorList>
    </citation>
    <scope>NUCLEOTIDE SEQUENCE [LARGE SCALE GENOMIC DNA]</scope>
    <source>
        <strain evidence="16 17">RAC413</strain>
    </source>
</reference>
<keyword evidence="8 13" id="KW-1133">Transmembrane helix</keyword>
<dbReference type="InterPro" id="IPR028053">
    <property type="entry name" value="Membr_insert_YidC_N"/>
</dbReference>
<feature type="transmembrane region" description="Helical" evidence="13">
    <location>
        <begin position="6"/>
        <end position="25"/>
    </location>
</feature>
<dbReference type="GO" id="GO:0005886">
    <property type="term" value="C:plasma membrane"/>
    <property type="evidence" value="ECO:0007669"/>
    <property type="project" value="UniProtKB-SubCell"/>
</dbReference>
<comment type="subcellular location">
    <subcellularLocation>
        <location evidence="1">Cell inner membrane</location>
        <topology evidence="1">Multi-pass membrane protein</topology>
    </subcellularLocation>
    <subcellularLocation>
        <location evidence="13">Cell membrane</location>
        <topology evidence="13">Multi-pass membrane protein</topology>
    </subcellularLocation>
</comment>
<sequence length="574" mass="66301">MSDIRNLILAVIISIILVMGWRFIYEKVFIQHDNIRKNISADSMLPEVDNELFEYKSKSEIVNQGSRIKVYNKEINGSIALKGGIIDDITLANYHISTDKKSNGITLLSPHGTEKAYFAEFGWIDPSHTIKLPDKNTVWKYDNDELTSNSSISLYWDNTQGIIFKLKIHLDDDYMFTVEQIIKNNTNSIVNLIPYGRINRLHNSNDQSHWISHEGAVGGFRSTIKEWTYKELISKENIKYIPEPLHKENAWIGLTDKYWFVALIPANIGNNKITFHAKHATHNHEHYFQVDFSRSYQKTLPYASSHIESYLFVGAKKLSILDKYKDTLSIPLFDKAVDFGILYFITKPVFLLLEYFHKIIGNFGLSILMLTVLIKLIMLPLSNRSYISMFKLKQIQPQISKIKELYKNDTLKTNKEIALLFKKYDVSPISSFLPILIQIPVFFALYKVLFITIEMRHAPFFLWIKDLSSADTANILTLFGIIKFTPPICVGILPVILGITMIIQQKISDHSHDQAHYSIMKYLPYIFIFIFSSFPAGLIIYWICSNTITILQQLIIKHFILKKKQFTTKIVTGS</sequence>
<dbReference type="InterPro" id="IPR001708">
    <property type="entry name" value="YidC/ALB3/OXA1/COX18"/>
</dbReference>
<dbReference type="EMBL" id="LANX01000001">
    <property type="protein sequence ID" value="KJV68704.1"/>
    <property type="molecule type" value="Genomic_DNA"/>
</dbReference>
<dbReference type="PATRIC" id="fig|1359163.3.peg.63"/>
<dbReference type="NCBIfam" id="TIGR03592">
    <property type="entry name" value="yidC_oxa1_cterm"/>
    <property type="match status" value="1"/>
</dbReference>
<dbReference type="PRINTS" id="PR01900">
    <property type="entry name" value="YIDCPROTEIN"/>
</dbReference>
<dbReference type="InterPro" id="IPR047196">
    <property type="entry name" value="YidC_ALB_C"/>
</dbReference>
<dbReference type="HAMAP" id="MF_01810">
    <property type="entry name" value="YidC_type1"/>
    <property type="match status" value="1"/>
</dbReference>
<feature type="domain" description="Membrane insertase YidC/Oxa/ALB C-terminal" evidence="14">
    <location>
        <begin position="363"/>
        <end position="557"/>
    </location>
</feature>
<feature type="transmembrane region" description="Helical" evidence="13">
    <location>
        <begin position="432"/>
        <end position="453"/>
    </location>
</feature>
<feature type="transmembrane region" description="Helical" evidence="13">
    <location>
        <begin position="473"/>
        <end position="502"/>
    </location>
</feature>
<keyword evidence="5 13" id="KW-1003">Cell membrane</keyword>
<dbReference type="GO" id="GO:0015031">
    <property type="term" value="P:protein transport"/>
    <property type="evidence" value="ECO:0007669"/>
    <property type="project" value="UniProtKB-KW"/>
</dbReference>
<dbReference type="Proteomes" id="UP000033562">
    <property type="component" value="Unassembled WGS sequence"/>
</dbReference>
<proteinExistence type="inferred from homology"/>
<dbReference type="PRINTS" id="PR00701">
    <property type="entry name" value="60KDINNERMP"/>
</dbReference>
<evidence type="ECO:0000256" key="13">
    <source>
        <dbReference type="HAMAP-Rule" id="MF_01810"/>
    </source>
</evidence>
<dbReference type="InterPro" id="IPR019998">
    <property type="entry name" value="Membr_insert_YidC"/>
</dbReference>
<dbReference type="CDD" id="cd20070">
    <property type="entry name" value="5TM_YidC_Alb3"/>
    <property type="match status" value="1"/>
</dbReference>
<feature type="domain" description="Membrane insertase YidC N-terminal" evidence="15">
    <location>
        <begin position="67"/>
        <end position="351"/>
    </location>
</feature>
<feature type="transmembrane region" description="Helical" evidence="13">
    <location>
        <begin position="522"/>
        <end position="543"/>
    </location>
</feature>
<dbReference type="GO" id="GO:0032977">
    <property type="term" value="F:membrane insertase activity"/>
    <property type="evidence" value="ECO:0007669"/>
    <property type="project" value="InterPro"/>
</dbReference>
<dbReference type="RefSeq" id="WP_045808574.1">
    <property type="nucleotide sequence ID" value="NZ_LANX01000001.1"/>
</dbReference>
<keyword evidence="9 13" id="KW-0472">Membrane</keyword>
<comment type="caution">
    <text evidence="16">The sequence shown here is derived from an EMBL/GenBank/DDBJ whole genome shotgun (WGS) entry which is preliminary data.</text>
</comment>
<dbReference type="NCBIfam" id="NF002353">
    <property type="entry name" value="PRK01318.1-4"/>
    <property type="match status" value="1"/>
</dbReference>
<dbReference type="CDD" id="cd19961">
    <property type="entry name" value="EcYidC-like_peri"/>
    <property type="match status" value="1"/>
</dbReference>
<evidence type="ECO:0000259" key="14">
    <source>
        <dbReference type="Pfam" id="PF02096"/>
    </source>
</evidence>
<evidence type="ECO:0000256" key="5">
    <source>
        <dbReference type="ARBA" id="ARBA00022475"/>
    </source>
</evidence>
<accession>A0A0F3NP78</accession>
<dbReference type="PANTHER" id="PTHR12428">
    <property type="entry name" value="OXA1"/>
    <property type="match status" value="1"/>
</dbReference>
<evidence type="ECO:0000313" key="16">
    <source>
        <dbReference type="EMBL" id="KJV68704.1"/>
    </source>
</evidence>
<dbReference type="OrthoDB" id="9780552at2"/>
<evidence type="ECO:0000256" key="7">
    <source>
        <dbReference type="ARBA" id="ARBA00022927"/>
    </source>
</evidence>
<dbReference type="InterPro" id="IPR028055">
    <property type="entry name" value="YidC/Oxa/ALB_C"/>
</dbReference>
<feature type="transmembrane region" description="Helical" evidence="13">
    <location>
        <begin position="359"/>
        <end position="381"/>
    </location>
</feature>
<organism evidence="16 17">
    <name type="scientific">Candidatus Neoehrlichia procyonis str. RAC413</name>
    <dbReference type="NCBI Taxonomy" id="1359163"/>
    <lineage>
        <taxon>Bacteria</taxon>
        <taxon>Pseudomonadati</taxon>
        <taxon>Pseudomonadota</taxon>
        <taxon>Alphaproteobacteria</taxon>
        <taxon>Rickettsiales</taxon>
        <taxon>Anaplasmataceae</taxon>
        <taxon>Candidatus Neoehrlichia</taxon>
    </lineage>
</organism>
<dbReference type="Gene3D" id="2.70.98.90">
    <property type="match status" value="1"/>
</dbReference>
<evidence type="ECO:0000256" key="1">
    <source>
        <dbReference type="ARBA" id="ARBA00004429"/>
    </source>
</evidence>
<keyword evidence="6 13" id="KW-0812">Transmembrane</keyword>
<evidence type="ECO:0000256" key="10">
    <source>
        <dbReference type="ARBA" id="ARBA00023186"/>
    </source>
</evidence>
<evidence type="ECO:0000259" key="15">
    <source>
        <dbReference type="Pfam" id="PF14849"/>
    </source>
</evidence>
<keyword evidence="10 13" id="KW-0143">Chaperone</keyword>
<dbReference type="GO" id="GO:0051205">
    <property type="term" value="P:protein insertion into membrane"/>
    <property type="evidence" value="ECO:0007669"/>
    <property type="project" value="TreeGrafter"/>
</dbReference>
<evidence type="ECO:0000256" key="2">
    <source>
        <dbReference type="ARBA" id="ARBA00010527"/>
    </source>
</evidence>
<gene>
    <name evidence="13 16" type="primary">yidC</name>
    <name evidence="16" type="ORF">NLO413_0065</name>
</gene>
<comment type="subunit">
    <text evidence="13">Interacts with the Sec translocase complex via SecD. Specifically interacts with transmembrane segments of nascent integral membrane proteins during membrane integration.</text>
</comment>
<evidence type="ECO:0000256" key="9">
    <source>
        <dbReference type="ARBA" id="ARBA00023136"/>
    </source>
</evidence>
<dbReference type="NCBIfam" id="TIGR03593">
    <property type="entry name" value="yidC_nterm"/>
    <property type="match status" value="1"/>
</dbReference>
<dbReference type="STRING" id="1359163.NLO413_0065"/>
<keyword evidence="4 13" id="KW-0813">Transport</keyword>
<evidence type="ECO:0000313" key="17">
    <source>
        <dbReference type="Proteomes" id="UP000033562"/>
    </source>
</evidence>
<evidence type="ECO:0000256" key="6">
    <source>
        <dbReference type="ARBA" id="ARBA00022692"/>
    </source>
</evidence>
<dbReference type="AlphaFoldDB" id="A0A0F3NP78"/>
<evidence type="ECO:0000256" key="12">
    <source>
        <dbReference type="ARBA" id="ARBA00033342"/>
    </source>
</evidence>
<evidence type="ECO:0000256" key="3">
    <source>
        <dbReference type="ARBA" id="ARBA00015325"/>
    </source>
</evidence>
<name>A0A0F3NP78_9RICK</name>
<comment type="similarity">
    <text evidence="2 13">Belongs to the OXA1/ALB3/YidC family. Type 1 subfamily.</text>
</comment>